<dbReference type="AlphaFoldDB" id="A0AA96LG49"/>
<organism evidence="1 2">
    <name type="scientific">Paenibacillus aurantius</name>
    <dbReference type="NCBI Taxonomy" id="2918900"/>
    <lineage>
        <taxon>Bacteria</taxon>
        <taxon>Bacillati</taxon>
        <taxon>Bacillota</taxon>
        <taxon>Bacilli</taxon>
        <taxon>Bacillales</taxon>
        <taxon>Paenibacillaceae</taxon>
        <taxon>Paenibacillus</taxon>
    </lineage>
</organism>
<evidence type="ECO:0000313" key="2">
    <source>
        <dbReference type="Proteomes" id="UP001305702"/>
    </source>
</evidence>
<name>A0AA96LG49_9BACL</name>
<protein>
    <submittedName>
        <fullName evidence="1">Uncharacterized protein</fullName>
    </submittedName>
</protein>
<sequence length="49" mass="5816">MSIERFIMKKLSRCKHKQLRANLLQLLVIRIQKAQEREALAKESRQPAI</sequence>
<dbReference type="Proteomes" id="UP001305702">
    <property type="component" value="Chromosome"/>
</dbReference>
<reference evidence="1 2" key="1">
    <citation type="submission" date="2022-02" db="EMBL/GenBank/DDBJ databases">
        <title>Paenibacillus sp. MBLB1776 Whole Genome Shotgun Sequencing.</title>
        <authorList>
            <person name="Hwang C.Y."/>
            <person name="Cho E.-S."/>
            <person name="Seo M.-J."/>
        </authorList>
    </citation>
    <scope>NUCLEOTIDE SEQUENCE [LARGE SCALE GENOMIC DNA]</scope>
    <source>
        <strain evidence="1 2">MBLB1776</strain>
    </source>
</reference>
<evidence type="ECO:0000313" key="1">
    <source>
        <dbReference type="EMBL" id="WNQ12423.1"/>
    </source>
</evidence>
<dbReference type="EMBL" id="CP130318">
    <property type="protein sequence ID" value="WNQ12423.1"/>
    <property type="molecule type" value="Genomic_DNA"/>
</dbReference>
<accession>A0AA96LG49</accession>
<dbReference type="RefSeq" id="WP_315606200.1">
    <property type="nucleotide sequence ID" value="NZ_CP130318.1"/>
</dbReference>
<proteinExistence type="predicted"/>
<keyword evidence="2" id="KW-1185">Reference proteome</keyword>
<gene>
    <name evidence="1" type="ORF">MJA45_05065</name>
</gene>
<dbReference type="KEGG" id="paun:MJA45_05065"/>